<protein>
    <submittedName>
        <fullName evidence="1">Uncharacterized protein</fullName>
    </submittedName>
</protein>
<gene>
    <name evidence="1" type="ORF">EV356DRAFT_149802</name>
</gene>
<dbReference type="EMBL" id="ML991797">
    <property type="protein sequence ID" value="KAF2234668.1"/>
    <property type="molecule type" value="Genomic_DNA"/>
</dbReference>
<proteinExistence type="predicted"/>
<organism evidence="1 2">
    <name type="scientific">Viridothelium virens</name>
    <name type="common">Speckled blister lichen</name>
    <name type="synonym">Trypethelium virens</name>
    <dbReference type="NCBI Taxonomy" id="1048519"/>
    <lineage>
        <taxon>Eukaryota</taxon>
        <taxon>Fungi</taxon>
        <taxon>Dikarya</taxon>
        <taxon>Ascomycota</taxon>
        <taxon>Pezizomycotina</taxon>
        <taxon>Dothideomycetes</taxon>
        <taxon>Dothideomycetes incertae sedis</taxon>
        <taxon>Trypetheliales</taxon>
        <taxon>Trypetheliaceae</taxon>
        <taxon>Viridothelium</taxon>
    </lineage>
</organism>
<reference evidence="1" key="1">
    <citation type="journal article" date="2020" name="Stud. Mycol.">
        <title>101 Dothideomycetes genomes: a test case for predicting lifestyles and emergence of pathogens.</title>
        <authorList>
            <person name="Haridas S."/>
            <person name="Albert R."/>
            <person name="Binder M."/>
            <person name="Bloem J."/>
            <person name="Labutti K."/>
            <person name="Salamov A."/>
            <person name="Andreopoulos B."/>
            <person name="Baker S."/>
            <person name="Barry K."/>
            <person name="Bills G."/>
            <person name="Bluhm B."/>
            <person name="Cannon C."/>
            <person name="Castanera R."/>
            <person name="Culley D."/>
            <person name="Daum C."/>
            <person name="Ezra D."/>
            <person name="Gonzalez J."/>
            <person name="Henrissat B."/>
            <person name="Kuo A."/>
            <person name="Liang C."/>
            <person name="Lipzen A."/>
            <person name="Lutzoni F."/>
            <person name="Magnuson J."/>
            <person name="Mondo S."/>
            <person name="Nolan M."/>
            <person name="Ohm R."/>
            <person name="Pangilinan J."/>
            <person name="Park H.-J."/>
            <person name="Ramirez L."/>
            <person name="Alfaro M."/>
            <person name="Sun H."/>
            <person name="Tritt A."/>
            <person name="Yoshinaga Y."/>
            <person name="Zwiers L.-H."/>
            <person name="Turgeon B."/>
            <person name="Goodwin S."/>
            <person name="Spatafora J."/>
            <person name="Crous P."/>
            <person name="Grigoriev I."/>
        </authorList>
    </citation>
    <scope>NUCLEOTIDE SEQUENCE</scope>
    <source>
        <strain evidence="1">Tuck. ex Michener</strain>
    </source>
</reference>
<dbReference type="Proteomes" id="UP000800092">
    <property type="component" value="Unassembled WGS sequence"/>
</dbReference>
<evidence type="ECO:0000313" key="1">
    <source>
        <dbReference type="EMBL" id="KAF2234668.1"/>
    </source>
</evidence>
<dbReference type="AlphaFoldDB" id="A0A6A6HA10"/>
<name>A0A6A6HA10_VIRVR</name>
<keyword evidence="2" id="KW-1185">Reference proteome</keyword>
<evidence type="ECO:0000313" key="2">
    <source>
        <dbReference type="Proteomes" id="UP000800092"/>
    </source>
</evidence>
<accession>A0A6A6HA10</accession>
<sequence length="242" mass="27517">MTDLQSTSFEKLPGELRNLIYHHIVHDDPWTYGGLFYSNNQILQEFIGFCRAGVDFEIDKPVGYEAGQLDKVKKYMNWICSNSTLSLLRKAQGGKELAEILNFDISITFNQCMPSAGSMSTLRMMSDCHLNGLAESITSVMCQSHESVSISMELSGPDRVVNYLLRKIRQFCRKYGRMEVSEGIPRMTLFTSRGEILSYGKCTPYGSPIQVTRMINRFNGAYSRLNGRLRKIERNVSAVVRH</sequence>